<dbReference type="CDD" id="cd10170">
    <property type="entry name" value="ASKHA_NBD_HSP70"/>
    <property type="match status" value="1"/>
</dbReference>
<keyword evidence="2" id="KW-1185">Reference proteome</keyword>
<organism evidence="2 3">
    <name type="scientific">Pyricularia grisea</name>
    <name type="common">Crabgrass-specific blast fungus</name>
    <name type="synonym">Magnaporthe grisea</name>
    <dbReference type="NCBI Taxonomy" id="148305"/>
    <lineage>
        <taxon>Eukaryota</taxon>
        <taxon>Fungi</taxon>
        <taxon>Dikarya</taxon>
        <taxon>Ascomycota</taxon>
        <taxon>Pezizomycotina</taxon>
        <taxon>Sordariomycetes</taxon>
        <taxon>Sordariomycetidae</taxon>
        <taxon>Magnaporthales</taxon>
        <taxon>Pyriculariaceae</taxon>
        <taxon>Pyricularia</taxon>
    </lineage>
</organism>
<sequence>MPLKRPRPTHFSDSESEESWEGDGRDSGDDEAGADDATLVIGIDFGTTYSGVAWATLPELAEDINSINIIYNWPGTGKEEGKAPSELFYKDGEALCGFEVPADAKPIKWFKLLLLKDEDLSSSLRSSSILAQSRNFLKTHNKTAVDVIADYLRVLWKHTIDTIVRSRSELVVNALQFNVVLTVPAIWKGYARQAMEEAAKKAGILDKRAAGPTTLTFVPEPEAAALATLTDTGRKVDKGGIYTICDAGGGTVDLITYKIDQAKPIKMSEAIEGKGALCGGAFVDAEFEKICKDRLGAGFLNLTTSNIKELLKGEWETGIKPQFKPGSAQEFIVRIPWEAFIVSDNFTDTSREPHIKNGRMFLSSKLVESTFKASFAGIDKLVKEQIDLTTRKHGKVNGIILVGGLGGSPYLYHHLDALHANSGIVIMQSTGMKPRTAICRGAVIKGFLTSESSLPAANTRILVTSTVSRDSLGIVFREEFKEGKHLEEDKKWGKQELTHLAINQMQWFLKKGQSVSSKKPVRHKFYELLNPDTGLKPCMEIELYHCDREKPPTRKEDCVKLNCKMSFTLDVRPSDLEAWSNSKGKKFKKFSYEIEMIPSGASPQFVIWVSGRKQGSHNVHITYA</sequence>
<gene>
    <name evidence="3" type="ORF">PgNI_08538</name>
</gene>
<dbReference type="PRINTS" id="PR00301">
    <property type="entry name" value="HEATSHOCK70"/>
</dbReference>
<accession>A0A6P8AUP8</accession>
<dbReference type="PANTHER" id="PTHR14187:SF5">
    <property type="entry name" value="HEAT SHOCK 70 KDA PROTEIN 12A"/>
    <property type="match status" value="1"/>
</dbReference>
<evidence type="ECO:0000313" key="2">
    <source>
        <dbReference type="Proteomes" id="UP000515153"/>
    </source>
</evidence>
<dbReference type="Gene3D" id="3.30.420.40">
    <property type="match status" value="1"/>
</dbReference>
<reference evidence="2 3" key="1">
    <citation type="journal article" date="2019" name="Mol. Biol. Evol.">
        <title>Blast fungal genomes show frequent chromosomal changes, gene gains and losses, and effector gene turnover.</title>
        <authorList>
            <person name="Gomez Luciano L.B."/>
            <person name="Jason Tsai I."/>
            <person name="Chuma I."/>
            <person name="Tosa Y."/>
            <person name="Chen Y.H."/>
            <person name="Li J.Y."/>
            <person name="Li M.Y."/>
            <person name="Jade Lu M.Y."/>
            <person name="Nakayashiki H."/>
            <person name="Li W.H."/>
        </authorList>
    </citation>
    <scope>NUCLEOTIDE SEQUENCE [LARGE SCALE GENOMIC DNA]</scope>
    <source>
        <strain evidence="2 3">NI907</strain>
    </source>
</reference>
<dbReference type="Proteomes" id="UP000515153">
    <property type="component" value="Chromosome V"/>
</dbReference>
<evidence type="ECO:0000313" key="3">
    <source>
        <dbReference type="RefSeq" id="XP_030978632.1"/>
    </source>
</evidence>
<evidence type="ECO:0000256" key="1">
    <source>
        <dbReference type="SAM" id="MobiDB-lite"/>
    </source>
</evidence>
<name>A0A6P8AUP8_PYRGI</name>
<dbReference type="AlphaFoldDB" id="A0A6P8AUP8"/>
<proteinExistence type="predicted"/>
<dbReference type="RefSeq" id="XP_030978632.1">
    <property type="nucleotide sequence ID" value="XM_031128534.1"/>
</dbReference>
<dbReference type="KEGG" id="pgri:PgNI_08538"/>
<protein>
    <submittedName>
        <fullName evidence="3">Uncharacterized protein</fullName>
    </submittedName>
</protein>
<dbReference type="SUPFAM" id="SSF53067">
    <property type="entry name" value="Actin-like ATPase domain"/>
    <property type="match status" value="2"/>
</dbReference>
<reference evidence="3" key="3">
    <citation type="submission" date="2025-08" db="UniProtKB">
        <authorList>
            <consortium name="RefSeq"/>
        </authorList>
    </citation>
    <scope>IDENTIFICATION</scope>
    <source>
        <strain evidence="3">NI907</strain>
    </source>
</reference>
<dbReference type="GeneID" id="41963442"/>
<feature type="region of interest" description="Disordered" evidence="1">
    <location>
        <begin position="1"/>
        <end position="33"/>
    </location>
</feature>
<dbReference type="InterPro" id="IPR043129">
    <property type="entry name" value="ATPase_NBD"/>
</dbReference>
<reference evidence="3" key="2">
    <citation type="submission" date="2019-10" db="EMBL/GenBank/DDBJ databases">
        <authorList>
            <consortium name="NCBI Genome Project"/>
        </authorList>
    </citation>
    <scope>NUCLEOTIDE SEQUENCE</scope>
    <source>
        <strain evidence="3">NI907</strain>
    </source>
</reference>
<dbReference type="PANTHER" id="PTHR14187">
    <property type="entry name" value="ALPHA KINASE/ELONGATION FACTOR 2 KINASE"/>
    <property type="match status" value="1"/>
</dbReference>